<sequence>MIIPIKKIRAVVLVCLLLLPLLKARASEIVRVSPMSNTVLLVYIEDGFIDTYGVGENVPDHITYHDPTDAQQLYQLENFKISSTDDGQYYAAQSPINVGRKSKAIHYNDEWSAIPYVMGHWVYIQLPFALKNNKHYDLQLDHIVSGSGKWSFTYDPVKMRSEAIHVNMVGFPTSGPKYAYLSQWMGDFDATPHTNGGLNLDAYNGKTFRLVNYQTKQTVFTGTVKLRLRKDQAESSSYDFAPDYNYTRADVWECDFSDFNAPGEYVVVVDDLGCSYPFEIGTDAINEPFVYAMKGLFWQRQGIVKEKTDGSVMPRDHHYDDIKWLWDKDYLPGDDHSGDGFNTATAVQVHGIYGYYMDAGDWDGYVHHAKVPMALLMLYDLSPATFKDGDVGNRYKLSDSGSWIDEGNNGIPDLLDEAAWLIKYYKRSKDILQNNYGGTGGVPGYVGRDGVPGINITAWQDTRDWYLSGESAWATFYYAGLAAYYAECLDKFHQLTGSGHHPEYNSWRNEAINAYNWGLAHPQNTDYADSKNEELRAKGFAAALLYRLTAYNQYQDDLKAYFNWEPKKTDGEWSNQNIIDVCQSIMAMLPATHPNLDATFRADCRSEVIRKADEFKVAHNQQNAFRQGNDRDQFIQIGGVNTPRLTLVTIAHHLTGDQKYADVIHNSMNYALGGNQLNMVYLSGLGEFSDQWVFNPNGWLTTDINSMVYSARPDIGYTTYFGATDYWWYISISSEYWSRTAAYPSAIDNPTAWPGTEQKFFNQYSIQGGEFTIHQQNNYMIFNTGYRKAISNVVGGNFRVPALPTVNLLLNDNQTVSGDKTTLQATASQNTRFVRYYADWRFIGESDQSSNNFEVEWAPFLPANTEVKLTAVAISDRGAWSKYSSAGEATVLINSDGDSQTPTNPSGLYAFEIAALQFKIAWTASTDNDQLKHYEVFVDGVLFGTTPETQYTFEEVDPLSSYSIKIRAVDRSGNKSGFSNTLTVNTPSVHLGDGTVFIQSSESNGLVNMEAEDYSWRGTGTGQFEGKFWLEREDVTADGGFYMSVSDDNNKNAGGTLDGPKMEYLIDFKHVGTHYVWLKCQPDNASDNSIVLAFEGQNLGDWNLGDHSDWVWRKSELTINVSNTGIRTLGIYMREDGTKIDRIQVSRDPNYHPNQDTQPISAIITSPVEGASFEAGELIDIQTSVTGNINVVSFFRVTNGEWFFLGNDLSNPFSWQANDFPEGEHQLVIQAKDFDDIATPYYFVNITVAASETVYVQQPDGTVTFEAEGYMSAANGQNSFVNMQWQEVNDSGASGSYYMVVPDNNNANANNSLEGPSMFYDIDFTKTGKHYLWVRHRCSNGADNSITTTLEGQKISDWHLPDNTTDWLWTKCSATFNVDATGLKQFGVYMREDGTPVDQFILTNSSTFNPDQNNARELVAGSRGIVVYPNPSQGEVQVKGYDQVLKQILVYDITGKLVFQKQPVSRSYQFNISSGIYTLKVISDEGLSVHQLVVY</sequence>
<organism evidence="5 6">
    <name type="scientific">Persicobacter diffluens</name>
    <dbReference type="NCBI Taxonomy" id="981"/>
    <lineage>
        <taxon>Bacteria</taxon>
        <taxon>Pseudomonadati</taxon>
        <taxon>Bacteroidota</taxon>
        <taxon>Cytophagia</taxon>
        <taxon>Cytophagales</taxon>
        <taxon>Persicobacteraceae</taxon>
        <taxon>Persicobacter</taxon>
    </lineage>
</organism>
<evidence type="ECO:0000313" key="6">
    <source>
        <dbReference type="Proteomes" id="UP001310022"/>
    </source>
</evidence>
<comment type="similarity">
    <text evidence="1">Belongs to the glycosyl hydrolase 9 (cellulase E) family.</text>
</comment>
<dbReference type="Pfam" id="PF17957">
    <property type="entry name" value="Big_7"/>
    <property type="match status" value="1"/>
</dbReference>
<dbReference type="InterPro" id="IPR003961">
    <property type="entry name" value="FN3_dom"/>
</dbReference>
<dbReference type="Gene3D" id="2.60.120.1620">
    <property type="match status" value="1"/>
</dbReference>
<proteinExistence type="inferred from homology"/>
<dbReference type="SUPFAM" id="SSF48208">
    <property type="entry name" value="Six-hairpin glycosidases"/>
    <property type="match status" value="1"/>
</dbReference>
<dbReference type="Gene3D" id="2.60.40.10">
    <property type="entry name" value="Immunoglobulins"/>
    <property type="match status" value="4"/>
</dbReference>
<keyword evidence="2" id="KW-0119">Carbohydrate metabolism</keyword>
<name>A0AAN5ALV5_9BACT</name>
<dbReference type="Gene3D" id="2.60.120.260">
    <property type="entry name" value="Galactose-binding domain-like"/>
    <property type="match status" value="1"/>
</dbReference>
<evidence type="ECO:0000259" key="4">
    <source>
        <dbReference type="PROSITE" id="PS50853"/>
    </source>
</evidence>
<dbReference type="InterPro" id="IPR014756">
    <property type="entry name" value="Ig_E-set"/>
</dbReference>
<dbReference type="EMBL" id="BQKE01000005">
    <property type="protein sequence ID" value="GJM64390.1"/>
    <property type="molecule type" value="Genomic_DNA"/>
</dbReference>
<accession>A0AAN5ALV5</accession>
<dbReference type="InterPro" id="IPR008928">
    <property type="entry name" value="6-hairpin_glycosidase_sf"/>
</dbReference>
<evidence type="ECO:0000256" key="3">
    <source>
        <dbReference type="ARBA" id="ARBA00023326"/>
    </source>
</evidence>
<keyword evidence="6" id="KW-1185">Reference proteome</keyword>
<dbReference type="Pfam" id="PF02927">
    <property type="entry name" value="CelD_N"/>
    <property type="match status" value="1"/>
</dbReference>
<protein>
    <recommendedName>
        <fullName evidence="4">Fibronectin type-III domain-containing protein</fullName>
    </recommendedName>
</protein>
<feature type="domain" description="Fibronectin type-III" evidence="4">
    <location>
        <begin position="901"/>
        <end position="989"/>
    </location>
</feature>
<keyword evidence="3" id="KW-0624">Polysaccharide degradation</keyword>
<evidence type="ECO:0000313" key="5">
    <source>
        <dbReference type="EMBL" id="GJM64390.1"/>
    </source>
</evidence>
<dbReference type="GO" id="GO:0008810">
    <property type="term" value="F:cellulase activity"/>
    <property type="evidence" value="ECO:0007669"/>
    <property type="project" value="InterPro"/>
</dbReference>
<gene>
    <name evidence="5" type="ORF">PEDI_49420</name>
</gene>
<dbReference type="PROSITE" id="PS50853">
    <property type="entry name" value="FN3"/>
    <property type="match status" value="1"/>
</dbReference>
<dbReference type="SUPFAM" id="SSF81296">
    <property type="entry name" value="E set domains"/>
    <property type="match status" value="1"/>
</dbReference>
<dbReference type="GO" id="GO:0000272">
    <property type="term" value="P:polysaccharide catabolic process"/>
    <property type="evidence" value="ECO:0007669"/>
    <property type="project" value="UniProtKB-KW"/>
</dbReference>
<dbReference type="CDD" id="cd00063">
    <property type="entry name" value="FN3"/>
    <property type="match status" value="1"/>
</dbReference>
<evidence type="ECO:0000256" key="1">
    <source>
        <dbReference type="ARBA" id="ARBA00007072"/>
    </source>
</evidence>
<dbReference type="InterPro" id="IPR026444">
    <property type="entry name" value="Secre_tail"/>
</dbReference>
<dbReference type="Gene3D" id="1.50.10.10">
    <property type="match status" value="1"/>
</dbReference>
<dbReference type="Proteomes" id="UP001310022">
    <property type="component" value="Unassembled WGS sequence"/>
</dbReference>
<dbReference type="CDD" id="cd02850">
    <property type="entry name" value="E_set_Cellulase_N"/>
    <property type="match status" value="1"/>
</dbReference>
<dbReference type="NCBIfam" id="TIGR04183">
    <property type="entry name" value="Por_Secre_tail"/>
    <property type="match status" value="1"/>
</dbReference>
<dbReference type="InterPro" id="IPR036116">
    <property type="entry name" value="FN3_sf"/>
</dbReference>
<dbReference type="InterPro" id="IPR001701">
    <property type="entry name" value="Glyco_hydro_9"/>
</dbReference>
<dbReference type="SUPFAM" id="SSF49265">
    <property type="entry name" value="Fibronectin type III"/>
    <property type="match status" value="1"/>
</dbReference>
<comment type="caution">
    <text evidence="5">The sequence shown here is derived from an EMBL/GenBank/DDBJ whole genome shotgun (WGS) entry which is preliminary data.</text>
</comment>
<reference evidence="5 6" key="1">
    <citation type="submission" date="2021-12" db="EMBL/GenBank/DDBJ databases">
        <title>Genome sequencing of bacteria with rrn-lacking chromosome and rrn-plasmid.</title>
        <authorList>
            <person name="Anda M."/>
            <person name="Iwasaki W."/>
        </authorList>
    </citation>
    <scope>NUCLEOTIDE SEQUENCE [LARGE SCALE GENOMIC DNA]</scope>
    <source>
        <strain evidence="5 6">NBRC 15940</strain>
    </source>
</reference>
<dbReference type="RefSeq" id="WP_338239453.1">
    <property type="nucleotide sequence ID" value="NZ_BQKE01000005.1"/>
</dbReference>
<dbReference type="InterPro" id="IPR012341">
    <property type="entry name" value="6hp_glycosidase-like_sf"/>
</dbReference>
<dbReference type="Pfam" id="PF00759">
    <property type="entry name" value="Glyco_hydro_9"/>
    <property type="match status" value="1"/>
</dbReference>
<dbReference type="InterPro" id="IPR013783">
    <property type="entry name" value="Ig-like_fold"/>
</dbReference>
<dbReference type="Pfam" id="PF18962">
    <property type="entry name" value="Por_Secre_tail"/>
    <property type="match status" value="1"/>
</dbReference>
<dbReference type="InterPro" id="IPR004197">
    <property type="entry name" value="Cellulase_Ig-like"/>
</dbReference>
<evidence type="ECO:0000256" key="2">
    <source>
        <dbReference type="ARBA" id="ARBA00023277"/>
    </source>
</evidence>